<dbReference type="InterPro" id="IPR046342">
    <property type="entry name" value="CBS_dom_sf"/>
</dbReference>
<dbReference type="RefSeq" id="WP_313867457.1">
    <property type="nucleotide sequence ID" value="NZ_CP132507.1"/>
</dbReference>
<evidence type="ECO:0000256" key="2">
    <source>
        <dbReference type="PROSITE-ProRule" id="PRU00703"/>
    </source>
</evidence>
<gene>
    <name evidence="4" type="ORF">RAN89_17295</name>
</gene>
<reference evidence="4 5" key="1">
    <citation type="submission" date="2023-08" db="EMBL/GenBank/DDBJ databases">
        <title>Rhodoferax potami sp. nov. and Rhodoferax mekongensis sp. nov., isolated from the Mekong River in Thailand.</title>
        <authorList>
            <person name="Kitikhun S."/>
            <person name="Charoenyingcharoen P."/>
            <person name="Siriarchawattana P."/>
            <person name="Likhitrattanapisal S."/>
            <person name="Nilsakha T."/>
            <person name="Chanpet A."/>
            <person name="Rattanawaree P."/>
            <person name="Ingsriswang S."/>
        </authorList>
    </citation>
    <scope>NUCLEOTIDE SEQUENCE [LARGE SCALE GENOMIC DNA]</scope>
    <source>
        <strain evidence="4 5">TBRC 17307</strain>
    </source>
</reference>
<evidence type="ECO:0000256" key="1">
    <source>
        <dbReference type="ARBA" id="ARBA00023122"/>
    </source>
</evidence>
<dbReference type="EMBL" id="CP132507">
    <property type="protein sequence ID" value="WNO04624.1"/>
    <property type="molecule type" value="Genomic_DNA"/>
</dbReference>
<proteinExistence type="predicted"/>
<dbReference type="InterPro" id="IPR051257">
    <property type="entry name" value="Diverse_CBS-Domain"/>
</dbReference>
<dbReference type="Gene3D" id="3.10.580.10">
    <property type="entry name" value="CBS-domain"/>
    <property type="match status" value="1"/>
</dbReference>
<feature type="domain" description="CBS" evidence="3">
    <location>
        <begin position="94"/>
        <end position="151"/>
    </location>
</feature>
<evidence type="ECO:0000313" key="4">
    <source>
        <dbReference type="EMBL" id="WNO04624.1"/>
    </source>
</evidence>
<dbReference type="Pfam" id="PF00571">
    <property type="entry name" value="CBS"/>
    <property type="match status" value="2"/>
</dbReference>
<protein>
    <submittedName>
        <fullName evidence="4">CBS domain-containing protein</fullName>
    </submittedName>
</protein>
<keyword evidence="5" id="KW-1185">Reference proteome</keyword>
<dbReference type="InterPro" id="IPR000644">
    <property type="entry name" value="CBS_dom"/>
</dbReference>
<organism evidence="4 5">
    <name type="scientific">Rhodoferax mekongensis</name>
    <dbReference type="NCBI Taxonomy" id="3068341"/>
    <lineage>
        <taxon>Bacteria</taxon>
        <taxon>Pseudomonadati</taxon>
        <taxon>Pseudomonadota</taxon>
        <taxon>Betaproteobacteria</taxon>
        <taxon>Burkholderiales</taxon>
        <taxon>Comamonadaceae</taxon>
        <taxon>Rhodoferax</taxon>
    </lineage>
</organism>
<dbReference type="SMART" id="SM00116">
    <property type="entry name" value="CBS"/>
    <property type="match status" value="2"/>
</dbReference>
<dbReference type="Proteomes" id="UP001302257">
    <property type="component" value="Chromosome"/>
</dbReference>
<keyword evidence="1 2" id="KW-0129">CBS domain</keyword>
<dbReference type="PROSITE" id="PS51371">
    <property type="entry name" value="CBS"/>
    <property type="match status" value="2"/>
</dbReference>
<dbReference type="PANTHER" id="PTHR43080:SF2">
    <property type="entry name" value="CBS DOMAIN-CONTAINING PROTEIN"/>
    <property type="match status" value="1"/>
</dbReference>
<sequence length="228" mass="24552">MFSVYGTAGQIFRGSLEELGKVAGIRRAARTRRIEALGLNAQDHSPLRFADVLNASAHEAPATDIAHRTALAAYGEVSKPAQIRQPLTRVADIMSHEVVTVPDTSTIEQTWALLNQHGIAQAPVVSAEGVLVGLLTRAELTRAEHLPRADAHALVWRTFLAQSVQEVMWTPVPSVAADTDIRRLARVLLDTGLPGLPVVDEAGAVQGFVSRSDILRAVVADPPLDLWT</sequence>
<feature type="domain" description="CBS" evidence="3">
    <location>
        <begin position="168"/>
        <end position="226"/>
    </location>
</feature>
<accession>A0ABZ0B0U5</accession>
<name>A0ABZ0B0U5_9BURK</name>
<dbReference type="PANTHER" id="PTHR43080">
    <property type="entry name" value="CBS DOMAIN-CONTAINING PROTEIN CBSX3, MITOCHONDRIAL"/>
    <property type="match status" value="1"/>
</dbReference>
<dbReference type="SUPFAM" id="SSF54631">
    <property type="entry name" value="CBS-domain pair"/>
    <property type="match status" value="1"/>
</dbReference>
<evidence type="ECO:0000259" key="3">
    <source>
        <dbReference type="PROSITE" id="PS51371"/>
    </source>
</evidence>
<evidence type="ECO:0000313" key="5">
    <source>
        <dbReference type="Proteomes" id="UP001302257"/>
    </source>
</evidence>